<dbReference type="AlphaFoldDB" id="A0A1B1BHW4"/>
<accession>A0A1B1BHW4</accession>
<evidence type="ECO:0000313" key="2">
    <source>
        <dbReference type="Proteomes" id="UP000092582"/>
    </source>
</evidence>
<gene>
    <name evidence="1" type="ORF">PA27867_1213</name>
</gene>
<dbReference type="OrthoDB" id="580988at2"/>
<name>A0A1B1BHW4_9MICO</name>
<sequence>MLSRECSWYSRRGTSGCETLLRVEQLASSRGGVYPDLLLGVLRARIGLSPPGAVVPSLRPSSKREGLWCLLIEMALLCGLVEEGFGCCTWGRLEISTPVQYEKNRLPEACEIVPAMDQALPAHPQSHAHHTVPQFWLKQFADSQSSLKMFAVSDNKLVSGRARVRNATVHQDLSVLDSWFETHDIDEKKLFGPIEGRAAKALAPLWSAQDLSTVWPLPQRARNDIATFLAASVVRTPKYRLHADADLERQVARKDRSIHAIDLVRSGAIVGDPDDLARVNRYYGLWQEGDKAPSNVQSDYMRTELPKLARHLFNQRWVLMQAPEPTYVISDNPVALTGQPMTSGPPRFYSVDSLDSRMSITALSRTLLLMTDWHPRQVLATLDFNGDSIIPFDAGRANIARATLILNAEAQFFEHPDDRMVEDIWALRGPDNENNR</sequence>
<keyword evidence="2" id="KW-1185">Reference proteome</keyword>
<dbReference type="Pfam" id="PF14022">
    <property type="entry name" value="DUF4238"/>
    <property type="match status" value="1"/>
</dbReference>
<dbReference type="Proteomes" id="UP000092582">
    <property type="component" value="Chromosome 1"/>
</dbReference>
<dbReference type="InterPro" id="IPR025332">
    <property type="entry name" value="DUF4238"/>
</dbReference>
<protein>
    <recommendedName>
        <fullName evidence="3">DUF4238 domain-containing protein</fullName>
    </recommendedName>
</protein>
<dbReference type="KEGG" id="cart:PA27867_1213"/>
<proteinExistence type="predicted"/>
<evidence type="ECO:0000313" key="1">
    <source>
        <dbReference type="EMBL" id="ANP72179.1"/>
    </source>
</evidence>
<dbReference type="EMBL" id="CP016282">
    <property type="protein sequence ID" value="ANP72179.1"/>
    <property type="molecule type" value="Genomic_DNA"/>
</dbReference>
<reference evidence="1 2" key="1">
    <citation type="submission" date="2016-06" db="EMBL/GenBank/DDBJ databases">
        <title>Genome sequencing of Cryobacterium arcticum PAMC 27867.</title>
        <authorList>
            <person name="Lee J."/>
            <person name="Kim O.-S."/>
        </authorList>
    </citation>
    <scope>NUCLEOTIDE SEQUENCE [LARGE SCALE GENOMIC DNA]</scope>
    <source>
        <strain evidence="1 2">PAMC 27867</strain>
    </source>
</reference>
<organism evidence="1 2">
    <name type="scientific">Cryobacterium arcticum</name>
    <dbReference type="NCBI Taxonomy" id="670052"/>
    <lineage>
        <taxon>Bacteria</taxon>
        <taxon>Bacillati</taxon>
        <taxon>Actinomycetota</taxon>
        <taxon>Actinomycetes</taxon>
        <taxon>Micrococcales</taxon>
        <taxon>Microbacteriaceae</taxon>
        <taxon>Cryobacterium</taxon>
    </lineage>
</organism>
<evidence type="ECO:0008006" key="3">
    <source>
        <dbReference type="Google" id="ProtNLM"/>
    </source>
</evidence>